<keyword evidence="3" id="KW-0539">Nucleus</keyword>
<feature type="compositionally biased region" description="Polar residues" evidence="4">
    <location>
        <begin position="479"/>
        <end position="491"/>
    </location>
</feature>
<dbReference type="SUPFAM" id="SSF50978">
    <property type="entry name" value="WD40 repeat-like"/>
    <property type="match status" value="1"/>
</dbReference>
<feature type="compositionally biased region" description="Polar residues" evidence="4">
    <location>
        <begin position="456"/>
        <end position="465"/>
    </location>
</feature>
<organism evidence="6 7">
    <name type="scientific">Lutzomyia longipalpis</name>
    <name type="common">Sand fly</name>
    <dbReference type="NCBI Taxonomy" id="7200"/>
    <lineage>
        <taxon>Eukaryota</taxon>
        <taxon>Metazoa</taxon>
        <taxon>Ecdysozoa</taxon>
        <taxon>Arthropoda</taxon>
        <taxon>Hexapoda</taxon>
        <taxon>Insecta</taxon>
        <taxon>Pterygota</taxon>
        <taxon>Neoptera</taxon>
        <taxon>Endopterygota</taxon>
        <taxon>Diptera</taxon>
        <taxon>Nematocera</taxon>
        <taxon>Psychodoidea</taxon>
        <taxon>Psychodidae</taxon>
        <taxon>Lutzomyia</taxon>
        <taxon>Lutzomyia</taxon>
    </lineage>
</organism>
<feature type="compositionally biased region" description="Low complexity" evidence="4">
    <location>
        <begin position="351"/>
        <end position="360"/>
    </location>
</feature>
<feature type="compositionally biased region" description="Basic residues" evidence="4">
    <location>
        <begin position="1008"/>
        <end position="1025"/>
    </location>
</feature>
<evidence type="ECO:0000313" key="6">
    <source>
        <dbReference type="EnsemblMetazoa" id="LLOJ005373-PA"/>
    </source>
</evidence>
<dbReference type="EMBL" id="GITU01010432">
    <property type="protein sequence ID" value="MBC1179135.1"/>
    <property type="molecule type" value="Transcribed_RNA"/>
</dbReference>
<dbReference type="EMBL" id="AJWK01017040">
    <property type="status" value="NOT_ANNOTATED_CDS"/>
    <property type="molecule type" value="Genomic_DNA"/>
</dbReference>
<evidence type="ECO:0000313" key="5">
    <source>
        <dbReference type="EMBL" id="MBC1179135.1"/>
    </source>
</evidence>
<evidence type="ECO:0000256" key="2">
    <source>
        <dbReference type="ARBA" id="ARBA00023163"/>
    </source>
</evidence>
<evidence type="ECO:0000256" key="4">
    <source>
        <dbReference type="SAM" id="MobiDB-lite"/>
    </source>
</evidence>
<feature type="region of interest" description="Disordered" evidence="4">
    <location>
        <begin position="710"/>
        <end position="763"/>
    </location>
</feature>
<sequence>KQLGLDAQIKNALAKAGNPEKPTQTEQTEQVAEPQVPQKVTEGKFLCPEKKIQILRQERIDPNLTSEILQTLPHGEAIRYTHIIEGRFRGYSEKLPEKSLLPDRVEIVLQDPIEGEKNDFLNQIEEVEVQQIDEKVENSQEGDLIEEIEYLVEEEEVICEEAVEEQFPEEFPKEENPIIFLETQENPIVVGISQEILPEELVTEEVPQEDCTKVPPGEEETEILERSFSGSEESFRGFSQTSEVSENSHQEAYLGEQSNSGSSQEISREELSQVEEENKSFNVEEYEEAPKLSARRFRSLSDTIVSIRSRISIHREAEKLAESFRNNPEETDSSSEASDLSESSSEDSSEDSSSSNSSKSSHIEFLLKYVDRERLIKDILEQEKKYLDRMMVEQFVESDFDERDPLEDEEVRSPLRPFQLKQERESQTTDTAHDLNLVSPKSSKTVKDLPTKDQDTSIMSEGSQIQREHKKLTVRDPKTLNQSVEAILQTSDEVKSLSKSPVKREESSERQSTHGKTGSKKKLKFVPKPVSQILEKPRNRSKNSETLIAEPSNSCSESLSSLDRSASEKQACLDPLNTLSENPNIVPEQLEVCKSSKKQKRLNSPTLKSEENPEVACKRRKEVEEEASSSQITSLPIQTSCLQEEASSFVEPEPQCQLETECDSPESELIGFPEESSFLDTSGGSELGDKVITPIHIKPDPDMIGIKMEKQDSTFEKPRMSTRSRRLPARIQNEATESSQGSKTVGKAEKPAPKKPSKGRRKNVEFVITDVSATEEDGADCREAAAKSVEPKDTVTCGRCNLTMPTDSWHKHYLNHNGVAWRVELDFPLDVDDEQVRARIMQTTIKRCRLGFVRCEKCGETRKSGIGLVSHERTCGKTKEDIVNSMVACEYCDRRILPCSLKVHQTNHCKGLKKLQAEAAGEPLPDGPEQEVEPEYSSAGRIKRKSTRVAEVKFQRELSPNDEAFSGSGSEASMGSESSDSDGSSGAVSERSEQSDMFSDIAEYTFKHKGKKKKKKKKKSSKKSHSTSGKPAEESRRGPFTLQNWKQTSEENLMLFYSSNIKQFRAKNHSSLPIFTKWMPQIVVSSADEDFTEYMPKCRRSIYYDQLRVGHYKVSYGGVSSNTLSQLECFEGVIGGRSPPILYCGAPVLSFDWLIDPPEEVDGEILAISCASTFRSTYAYTHTDPEKTIIQIWNVGPLGWGDKYQCSHLPSHGDLFSRIEHRNLLMTGSIDRDIRIYDLTAGGTEISTHNCKSQITSGWSRTESMLKHPFNLPYEDTSLIVHTQDLTDLDAVDLKATKVFRSRHVAEYPLTRINRVAFNPNERASKYYAIGYQAGFVRLCKI</sequence>
<dbReference type="GO" id="GO:0006383">
    <property type="term" value="P:transcription by RNA polymerase III"/>
    <property type="evidence" value="ECO:0007669"/>
    <property type="project" value="TreeGrafter"/>
</dbReference>
<name>A0A1B0CL86_LUTLO</name>
<feature type="compositionally biased region" description="Basic and acidic residues" evidence="4">
    <location>
        <begin position="445"/>
        <end position="455"/>
    </location>
</feature>
<reference evidence="5" key="2">
    <citation type="journal article" date="2020" name="BMC">
        <title>Leishmania infection induces a limited differential gene expression in the sand fly midgut.</title>
        <authorList>
            <person name="Coutinho-Abreu I.V."/>
            <person name="Serafim T.D."/>
            <person name="Meneses C."/>
            <person name="Kamhawi S."/>
            <person name="Oliveira F."/>
            <person name="Valenzuela J.G."/>
        </authorList>
    </citation>
    <scope>NUCLEOTIDE SEQUENCE</scope>
    <source>
        <strain evidence="5">Jacobina</strain>
        <tissue evidence="5">Midgut</tissue>
    </source>
</reference>
<dbReference type="PANTHER" id="PTHR15052:SF2">
    <property type="entry name" value="GENERAL TRANSCRIPTION FACTOR 3C POLYPEPTIDE 2"/>
    <property type="match status" value="1"/>
</dbReference>
<feature type="compositionally biased region" description="Basic and acidic residues" evidence="4">
    <location>
        <begin position="421"/>
        <end position="433"/>
    </location>
</feature>
<evidence type="ECO:0000256" key="1">
    <source>
        <dbReference type="ARBA" id="ARBA00004123"/>
    </source>
</evidence>
<feature type="compositionally biased region" description="Acidic residues" evidence="4">
    <location>
        <begin position="397"/>
        <end position="410"/>
    </location>
</feature>
<accession>A0A1B0CL86</accession>
<dbReference type="GO" id="GO:0005634">
    <property type="term" value="C:nucleus"/>
    <property type="evidence" value="ECO:0007669"/>
    <property type="project" value="UniProtKB-SubCell"/>
</dbReference>
<dbReference type="EMBL" id="AJWK01017041">
    <property type="status" value="NOT_ANNOTATED_CDS"/>
    <property type="molecule type" value="Genomic_DNA"/>
</dbReference>
<reference evidence="6" key="3">
    <citation type="submission" date="2020-05" db="UniProtKB">
        <authorList>
            <consortium name="EnsemblMetazoa"/>
        </authorList>
    </citation>
    <scope>IDENTIFICATION</scope>
    <source>
        <strain evidence="6">Jacobina</strain>
    </source>
</reference>
<feature type="region of interest" description="Disordered" evidence="4">
    <location>
        <begin position="321"/>
        <end position="362"/>
    </location>
</feature>
<dbReference type="GO" id="GO:0000127">
    <property type="term" value="C:transcription factor TFIIIC complex"/>
    <property type="evidence" value="ECO:0007669"/>
    <property type="project" value="TreeGrafter"/>
</dbReference>
<feature type="region of interest" description="Disordered" evidence="4">
    <location>
        <begin position="202"/>
        <end position="292"/>
    </location>
</feature>
<feature type="region of interest" description="Disordered" evidence="4">
    <location>
        <begin position="920"/>
        <end position="995"/>
    </location>
</feature>
<reference evidence="7" key="1">
    <citation type="submission" date="2012-05" db="EMBL/GenBank/DDBJ databases">
        <title>Whole Genome Assembly of Lutzomyia longipalpis.</title>
        <authorList>
            <person name="Richards S."/>
            <person name="Qu C."/>
            <person name="Dillon R."/>
            <person name="Worley K."/>
            <person name="Scherer S."/>
            <person name="Batterton M."/>
            <person name="Taylor A."/>
            <person name="Hawes A."/>
            <person name="Hernandez B."/>
            <person name="Kovar C."/>
            <person name="Mandapat C."/>
            <person name="Pham C."/>
            <person name="Qu C."/>
            <person name="Jing C."/>
            <person name="Bess C."/>
            <person name="Bandaranaike D."/>
            <person name="Ngo D."/>
            <person name="Ongeri F."/>
            <person name="Arias F."/>
            <person name="Lara F."/>
            <person name="Weissenberger G."/>
            <person name="Kamau G."/>
            <person name="Han H."/>
            <person name="Shen H."/>
            <person name="Dinh H."/>
            <person name="Khalil I."/>
            <person name="Jones J."/>
            <person name="Shafer J."/>
            <person name="Jayaseelan J."/>
            <person name="Quiroz J."/>
            <person name="Blankenburg K."/>
            <person name="Nguyen L."/>
            <person name="Jackson L."/>
            <person name="Francisco L."/>
            <person name="Tang L.-Y."/>
            <person name="Pu L.-L."/>
            <person name="Perales L."/>
            <person name="Lorensuhewa L."/>
            <person name="Munidasa M."/>
            <person name="Coyle M."/>
            <person name="Taylor M."/>
            <person name="Puazo M."/>
            <person name="Firestine M."/>
            <person name="Scheel M."/>
            <person name="Javaid M."/>
            <person name="Wang M."/>
            <person name="Li M."/>
            <person name="Tabassum N."/>
            <person name="Saada N."/>
            <person name="Osuji N."/>
            <person name="Aqrawi P."/>
            <person name="Fu Q."/>
            <person name="Thornton R."/>
            <person name="Raj R."/>
            <person name="Goodspeed R."/>
            <person name="Mata R."/>
            <person name="Najjar R."/>
            <person name="Gubbala S."/>
            <person name="Lee S."/>
            <person name="Denson S."/>
            <person name="Patil S."/>
            <person name="Macmil S."/>
            <person name="Qi S."/>
            <person name="Matskevitch T."/>
            <person name="Palculict T."/>
            <person name="Mathew T."/>
            <person name="Vee V."/>
            <person name="Velamala V."/>
            <person name="Korchina V."/>
            <person name="Cai W."/>
            <person name="Liu W."/>
            <person name="Dai W."/>
            <person name="Zou X."/>
            <person name="Zhu Y."/>
            <person name="Zhang Y."/>
            <person name="Wu Y.-Q."/>
            <person name="Xin Y."/>
            <person name="Nazarath L."/>
            <person name="Kovar C."/>
            <person name="Han Y."/>
            <person name="Muzny D."/>
            <person name="Gibbs R."/>
        </authorList>
    </citation>
    <scope>NUCLEOTIDE SEQUENCE [LARGE SCALE GENOMIC DNA]</scope>
    <source>
        <strain evidence="7">Jacobina</strain>
    </source>
</reference>
<feature type="compositionally biased region" description="Basic and acidic residues" evidence="4">
    <location>
        <begin position="710"/>
        <end position="719"/>
    </location>
</feature>
<dbReference type="InterPro" id="IPR052416">
    <property type="entry name" value="GTF3C_component"/>
</dbReference>
<feature type="compositionally biased region" description="Basic and acidic residues" evidence="4">
    <location>
        <begin position="266"/>
        <end position="279"/>
    </location>
</feature>
<dbReference type="PANTHER" id="PTHR15052">
    <property type="entry name" value="RNA POLYMERASE III TRANSCRIPTION INITIATION FACTOR COMPLEX SUBUNIT"/>
    <property type="match status" value="1"/>
</dbReference>
<feature type="region of interest" description="Disordered" evidence="4">
    <location>
        <begin position="397"/>
        <end position="569"/>
    </location>
</feature>
<feature type="compositionally biased region" description="Low complexity" evidence="4">
    <location>
        <begin position="226"/>
        <end position="239"/>
    </location>
</feature>
<feature type="compositionally biased region" description="Low complexity" evidence="4">
    <location>
        <begin position="334"/>
        <end position="343"/>
    </location>
</feature>
<proteinExistence type="predicted"/>
<dbReference type="VEuPathDB" id="VectorBase:LLONM1_005092"/>
<feature type="compositionally biased region" description="Polar residues" evidence="4">
    <location>
        <begin position="733"/>
        <end position="743"/>
    </location>
</feature>
<feature type="compositionally biased region" description="Low complexity" evidence="4">
    <location>
        <begin position="552"/>
        <end position="564"/>
    </location>
</feature>
<feature type="compositionally biased region" description="Polar residues" evidence="4">
    <location>
        <begin position="21"/>
        <end position="30"/>
    </location>
</feature>
<feature type="region of interest" description="Disordered" evidence="4">
    <location>
        <begin position="1"/>
        <end position="38"/>
    </location>
</feature>
<dbReference type="VEuPathDB" id="VectorBase:LLOJ005373"/>
<feature type="region of interest" description="Disordered" evidence="4">
    <location>
        <begin position="644"/>
        <end position="698"/>
    </location>
</feature>
<protein>
    <submittedName>
        <fullName evidence="5 6">Uncharacterized protein</fullName>
    </submittedName>
</protein>
<dbReference type="InterPro" id="IPR036322">
    <property type="entry name" value="WD40_repeat_dom_sf"/>
</dbReference>
<evidence type="ECO:0000313" key="7">
    <source>
        <dbReference type="Proteomes" id="UP000092461"/>
    </source>
</evidence>
<dbReference type="EnsemblMetazoa" id="LLOJ005373-RA">
    <property type="protein sequence ID" value="LLOJ005373-PA"/>
    <property type="gene ID" value="LLOJ005373"/>
</dbReference>
<keyword evidence="7" id="KW-1185">Reference proteome</keyword>
<dbReference type="Proteomes" id="UP000092461">
    <property type="component" value="Unassembled WGS sequence"/>
</dbReference>
<feature type="region of interest" description="Disordered" evidence="4">
    <location>
        <begin position="1008"/>
        <end position="1043"/>
    </location>
</feature>
<feature type="compositionally biased region" description="Polar residues" evidence="4">
    <location>
        <begin position="256"/>
        <end position="265"/>
    </location>
</feature>
<evidence type="ECO:0000256" key="3">
    <source>
        <dbReference type="ARBA" id="ARBA00023242"/>
    </source>
</evidence>
<feature type="compositionally biased region" description="Basic and acidic residues" evidence="4">
    <location>
        <begin position="492"/>
        <end position="512"/>
    </location>
</feature>
<comment type="subcellular location">
    <subcellularLocation>
        <location evidence="1">Nucleus</location>
    </subcellularLocation>
</comment>
<feature type="region of interest" description="Disordered" evidence="4">
    <location>
        <begin position="590"/>
        <end position="616"/>
    </location>
</feature>
<feature type="compositionally biased region" description="Low complexity" evidence="4">
    <location>
        <begin position="962"/>
        <end position="989"/>
    </location>
</feature>
<keyword evidence="2" id="KW-0804">Transcription</keyword>